<evidence type="ECO:0000313" key="1">
    <source>
        <dbReference type="EMBL" id="ACD91399.1"/>
    </source>
</evidence>
<dbReference type="AlphaFoldDB" id="B3EHZ0"/>
<accession>B3EHZ0</accession>
<dbReference type="EMBL" id="CP001097">
    <property type="protein sequence ID" value="ACD91399.1"/>
    <property type="molecule type" value="Genomic_DNA"/>
</dbReference>
<sequence length="73" mass="8758">MKLSAETVLELREKMNRFNEWKFSYIRQLSAEERSNQFVELFELGMQCDAETIERAHKEHMEQFIRFAAVGKT</sequence>
<dbReference type="HOGENOM" id="CLU_2697892_0_0_10"/>
<proteinExistence type="predicted"/>
<reference evidence="1 2" key="1">
    <citation type="submission" date="2008-05" db="EMBL/GenBank/DDBJ databases">
        <title>Complete sequence of Chlorobium limicola DSM 245.</title>
        <authorList>
            <consortium name="US DOE Joint Genome Institute"/>
            <person name="Lucas S."/>
            <person name="Copeland A."/>
            <person name="Lapidus A."/>
            <person name="Glavina del Rio T."/>
            <person name="Dalin E."/>
            <person name="Tice H."/>
            <person name="Bruce D."/>
            <person name="Goodwin L."/>
            <person name="Pitluck S."/>
            <person name="Schmutz J."/>
            <person name="Larimer F."/>
            <person name="Land M."/>
            <person name="Hauser L."/>
            <person name="Kyrpides N."/>
            <person name="Ovchinnikova G."/>
            <person name="Zhao F."/>
            <person name="Li T."/>
            <person name="Liu Z."/>
            <person name="Overmann J."/>
            <person name="Bryant D.A."/>
            <person name="Richardson P."/>
        </authorList>
    </citation>
    <scope>NUCLEOTIDE SEQUENCE [LARGE SCALE GENOMIC DNA]</scope>
    <source>
        <strain evidence="2">DSM 245 / NBRC 103803 / 6330</strain>
    </source>
</reference>
<dbReference type="Proteomes" id="UP000008841">
    <property type="component" value="Chromosome"/>
</dbReference>
<dbReference type="RefSeq" id="WP_012467264.1">
    <property type="nucleotide sequence ID" value="NC_010803.1"/>
</dbReference>
<gene>
    <name evidence="1" type="ordered locus">Clim_2376</name>
</gene>
<organism evidence="1 2">
    <name type="scientific">Chlorobium limicola (strain DSM 245 / NBRC 103803 / 6330)</name>
    <dbReference type="NCBI Taxonomy" id="290315"/>
    <lineage>
        <taxon>Bacteria</taxon>
        <taxon>Pseudomonadati</taxon>
        <taxon>Chlorobiota</taxon>
        <taxon>Chlorobiia</taxon>
        <taxon>Chlorobiales</taxon>
        <taxon>Chlorobiaceae</taxon>
        <taxon>Chlorobium/Pelodictyon group</taxon>
        <taxon>Chlorobium</taxon>
    </lineage>
</organism>
<dbReference type="OrthoDB" id="9926492at2"/>
<dbReference type="STRING" id="290315.Clim_2376"/>
<protein>
    <submittedName>
        <fullName evidence="1">Uncharacterized protein</fullName>
    </submittedName>
</protein>
<evidence type="ECO:0000313" key="2">
    <source>
        <dbReference type="Proteomes" id="UP000008841"/>
    </source>
</evidence>
<name>B3EHZ0_CHLL2</name>
<dbReference type="KEGG" id="cli:Clim_2376"/>